<dbReference type="EMBL" id="CAJNOQ010006872">
    <property type="protein sequence ID" value="CAF1150132.1"/>
    <property type="molecule type" value="Genomic_DNA"/>
</dbReference>
<evidence type="ECO:0000256" key="8">
    <source>
        <dbReference type="RuleBase" id="RU000461"/>
    </source>
</evidence>
<dbReference type="InterPro" id="IPR017972">
    <property type="entry name" value="Cyt_P450_CS"/>
</dbReference>
<dbReference type="Pfam" id="PF00067">
    <property type="entry name" value="p450"/>
    <property type="match status" value="1"/>
</dbReference>
<evidence type="ECO:0000256" key="1">
    <source>
        <dbReference type="ARBA" id="ARBA00010617"/>
    </source>
</evidence>
<accession>A0A814SNT4</accession>
<dbReference type="GO" id="GO:0004497">
    <property type="term" value="F:monooxygenase activity"/>
    <property type="evidence" value="ECO:0007669"/>
    <property type="project" value="UniProtKB-KW"/>
</dbReference>
<evidence type="ECO:0000256" key="7">
    <source>
        <dbReference type="PIRSR" id="PIRSR602401-1"/>
    </source>
</evidence>
<dbReference type="InterPro" id="IPR050196">
    <property type="entry name" value="Cytochrome_P450_Monoox"/>
</dbReference>
<dbReference type="GO" id="GO:0020037">
    <property type="term" value="F:heme binding"/>
    <property type="evidence" value="ECO:0007669"/>
    <property type="project" value="InterPro"/>
</dbReference>
<evidence type="ECO:0000256" key="4">
    <source>
        <dbReference type="ARBA" id="ARBA00023002"/>
    </source>
</evidence>
<comment type="similarity">
    <text evidence="1 8">Belongs to the cytochrome P450 family.</text>
</comment>
<dbReference type="GO" id="GO:0016705">
    <property type="term" value="F:oxidoreductase activity, acting on paired donors, with incorporation or reduction of molecular oxygen"/>
    <property type="evidence" value="ECO:0007669"/>
    <property type="project" value="InterPro"/>
</dbReference>
<evidence type="ECO:0000313" key="9">
    <source>
        <dbReference type="EMBL" id="CAF1150132.1"/>
    </source>
</evidence>
<feature type="binding site" description="axial binding residue" evidence="7">
    <location>
        <position position="373"/>
    </location>
    <ligand>
        <name>heme</name>
        <dbReference type="ChEBI" id="CHEBI:30413"/>
    </ligand>
    <ligandPart>
        <name>Fe</name>
        <dbReference type="ChEBI" id="CHEBI:18248"/>
    </ligandPart>
</feature>
<gene>
    <name evidence="9" type="ORF">GPM918_LOCUS21136</name>
    <name evidence="10" type="ORF">SRO942_LOCUS21129</name>
</gene>
<organism evidence="9 11">
    <name type="scientific">Didymodactylos carnosus</name>
    <dbReference type="NCBI Taxonomy" id="1234261"/>
    <lineage>
        <taxon>Eukaryota</taxon>
        <taxon>Metazoa</taxon>
        <taxon>Spiralia</taxon>
        <taxon>Gnathifera</taxon>
        <taxon>Rotifera</taxon>
        <taxon>Eurotatoria</taxon>
        <taxon>Bdelloidea</taxon>
        <taxon>Philodinida</taxon>
        <taxon>Philodinidae</taxon>
        <taxon>Didymodactylos</taxon>
    </lineage>
</organism>
<keyword evidence="11" id="KW-1185">Reference proteome</keyword>
<evidence type="ECO:0000256" key="5">
    <source>
        <dbReference type="ARBA" id="ARBA00023004"/>
    </source>
</evidence>
<dbReference type="CDD" id="cd00302">
    <property type="entry name" value="cytochrome_P450"/>
    <property type="match status" value="1"/>
</dbReference>
<keyword evidence="5 7" id="KW-0408">Iron</keyword>
<dbReference type="PANTHER" id="PTHR24291">
    <property type="entry name" value="CYTOCHROME P450 FAMILY 4"/>
    <property type="match status" value="1"/>
</dbReference>
<evidence type="ECO:0000256" key="2">
    <source>
        <dbReference type="ARBA" id="ARBA00022617"/>
    </source>
</evidence>
<evidence type="ECO:0000313" key="10">
    <source>
        <dbReference type="EMBL" id="CAF3913599.1"/>
    </source>
</evidence>
<dbReference type="PROSITE" id="PS00086">
    <property type="entry name" value="CYTOCHROME_P450"/>
    <property type="match status" value="1"/>
</dbReference>
<evidence type="ECO:0000313" key="11">
    <source>
        <dbReference type="Proteomes" id="UP000663829"/>
    </source>
</evidence>
<keyword evidence="4 8" id="KW-0560">Oxidoreductase</keyword>
<dbReference type="AlphaFoldDB" id="A0A814SNT4"/>
<protein>
    <recommendedName>
        <fullName evidence="12">Cytochrome P450</fullName>
    </recommendedName>
</protein>
<evidence type="ECO:0000256" key="6">
    <source>
        <dbReference type="ARBA" id="ARBA00023033"/>
    </source>
</evidence>
<dbReference type="PANTHER" id="PTHR24291:SF50">
    <property type="entry name" value="BIFUNCTIONAL ALBAFLAVENONE MONOOXYGENASE_TERPENE SYNTHASE"/>
    <property type="match status" value="1"/>
</dbReference>
<dbReference type="OrthoDB" id="1372046at2759"/>
<sequence length="427" mass="49451">MPPLRGPLSSSIPYLKPQFLFGNMIQTGIFNSDQAIFQIWSQLKSKYGDLYYYWLLLPSGLVSIKEESKYKRHAKILLPMFRKAKIVPYRDIIVQCTNKIIQKWHKNKGEPARLEANLVEQCQQLLLNVIICIAFDPHISEEQLQQLSGTVNEFAQHTYAVPLYFGFLPDIITKLYLKLNWKYQQVLKTLHEYENEPIDKGADGIEKTNLLSLMLSSLDETEQHGLSKEEIMDEILLLIFAGYETTSTALSWFIYYMSKYPQVQMKIKQELKQYDDTSNLDQLVYVDCVIKEVLRYAPIIDSTARVCEQNDSSFDGIEVRKGDTIIIPLQNLHRDPRYWKLNPNEFLPERFLTDDKDHQPMAMIPFGAGHRQCAGQDLARYELKVIVVQLMKSVTFIDGGEQMNSGGYSQQLVVTPRHLAVYIQFDQ</sequence>
<reference evidence="9" key="1">
    <citation type="submission" date="2021-02" db="EMBL/GenBank/DDBJ databases">
        <authorList>
            <person name="Nowell W R."/>
        </authorList>
    </citation>
    <scope>NUCLEOTIDE SEQUENCE</scope>
</reference>
<proteinExistence type="inferred from homology"/>
<dbReference type="SUPFAM" id="SSF48264">
    <property type="entry name" value="Cytochrome P450"/>
    <property type="match status" value="1"/>
</dbReference>
<dbReference type="InterPro" id="IPR002401">
    <property type="entry name" value="Cyt_P450_E_grp-I"/>
</dbReference>
<keyword evidence="3 7" id="KW-0479">Metal-binding</keyword>
<comment type="cofactor">
    <cofactor evidence="7">
        <name>heme</name>
        <dbReference type="ChEBI" id="CHEBI:30413"/>
    </cofactor>
</comment>
<dbReference type="PRINTS" id="PR00463">
    <property type="entry name" value="EP450I"/>
</dbReference>
<dbReference type="Proteomes" id="UP000681722">
    <property type="component" value="Unassembled WGS sequence"/>
</dbReference>
<keyword evidence="6 8" id="KW-0503">Monooxygenase</keyword>
<dbReference type="Proteomes" id="UP000663829">
    <property type="component" value="Unassembled WGS sequence"/>
</dbReference>
<evidence type="ECO:0008006" key="12">
    <source>
        <dbReference type="Google" id="ProtNLM"/>
    </source>
</evidence>
<dbReference type="GO" id="GO:0005506">
    <property type="term" value="F:iron ion binding"/>
    <property type="evidence" value="ECO:0007669"/>
    <property type="project" value="InterPro"/>
</dbReference>
<keyword evidence="2 7" id="KW-0349">Heme</keyword>
<dbReference type="EMBL" id="CAJOBC010006870">
    <property type="protein sequence ID" value="CAF3913599.1"/>
    <property type="molecule type" value="Genomic_DNA"/>
</dbReference>
<dbReference type="Gene3D" id="1.10.630.10">
    <property type="entry name" value="Cytochrome P450"/>
    <property type="match status" value="1"/>
</dbReference>
<dbReference type="InterPro" id="IPR001128">
    <property type="entry name" value="Cyt_P450"/>
</dbReference>
<dbReference type="InterPro" id="IPR036396">
    <property type="entry name" value="Cyt_P450_sf"/>
</dbReference>
<name>A0A814SNT4_9BILA</name>
<evidence type="ECO:0000256" key="3">
    <source>
        <dbReference type="ARBA" id="ARBA00022723"/>
    </source>
</evidence>
<dbReference type="PRINTS" id="PR00385">
    <property type="entry name" value="P450"/>
</dbReference>
<comment type="caution">
    <text evidence="9">The sequence shown here is derived from an EMBL/GenBank/DDBJ whole genome shotgun (WGS) entry which is preliminary data.</text>
</comment>